<feature type="chain" id="PRO_5042973082" description="Manganese lipoxygenase" evidence="9">
    <location>
        <begin position="19"/>
        <end position="595"/>
    </location>
</feature>
<gene>
    <name evidence="11" type="ORF">RRF57_012262</name>
</gene>
<evidence type="ECO:0000256" key="5">
    <source>
        <dbReference type="ARBA" id="ARBA00022723"/>
    </source>
</evidence>
<dbReference type="InterPro" id="IPR000907">
    <property type="entry name" value="LipOase"/>
</dbReference>
<evidence type="ECO:0000256" key="4">
    <source>
        <dbReference type="ARBA" id="ARBA00021175"/>
    </source>
</evidence>
<sequence length="595" mass="66780">MMKSARLCILLLTAAVSASPLSTEDTGDRFTLPSAAPNYIARAAAIQAKRKGWLYEEYPLGGAFYPTGALANKTIAKQQAKWFPTVVEHAKLIDAESKAALAGIIAAGNFSTLGDYAKTYENQWNMSLPNGPMMGMITNYTDDRLFSMMRLSATPYKLYRVARHERLLFPVDNAASITGGLSLRDLQIQGRLFAEDYSRLKSKRDLESTDKYGAGCQAYFYIDKSGDFLPLAVKPIVKGREESALIYTPKDKPADWLLAKMLVNQNDGFHSTWDHVGKSHSVAEISYLAAIRTLSNNHPVMGILSRLEKQPWGVRPNLQTGLTSGASFIGPQYYPWTADAAVGYLNELYLSGESADFERNYYRSEFKKRGLVDSSFGPKLKSFPFYEDASLITEAIREVMEVFINSYYPNDRAVRKDVELQAWYREAKAARVYDFPRINSRQSIANILTHHAYFNTIVSNVMSTNGIHMNSMALPFSPAGFLQPIPSEKGLTEEDLMKYMPTPEGAVWQVSTYVVGHRPMWRDTNETISHLFDDKIFLAKTNAKTRAAAAKFMTSMNDFSAEVRARAFDQNGLNRGMPFLWDALDPNYAPYWAVI</sequence>
<dbReference type="InterPro" id="IPR013819">
    <property type="entry name" value="LipOase_C"/>
</dbReference>
<dbReference type="EC" id="1.13.11.45" evidence="3"/>
<organism evidence="11 12">
    <name type="scientific">Xylaria bambusicola</name>
    <dbReference type="NCBI Taxonomy" id="326684"/>
    <lineage>
        <taxon>Eukaryota</taxon>
        <taxon>Fungi</taxon>
        <taxon>Dikarya</taxon>
        <taxon>Ascomycota</taxon>
        <taxon>Pezizomycotina</taxon>
        <taxon>Sordariomycetes</taxon>
        <taxon>Xylariomycetidae</taxon>
        <taxon>Xylariales</taxon>
        <taxon>Xylariaceae</taxon>
        <taxon>Xylaria</taxon>
    </lineage>
</organism>
<feature type="domain" description="Lipoxygenase" evidence="10">
    <location>
        <begin position="179"/>
        <end position="595"/>
    </location>
</feature>
<dbReference type="Pfam" id="PF00305">
    <property type="entry name" value="Lipoxygenase"/>
    <property type="match status" value="1"/>
</dbReference>
<evidence type="ECO:0000256" key="7">
    <source>
        <dbReference type="ARBA" id="ARBA00023002"/>
    </source>
</evidence>
<evidence type="ECO:0000256" key="9">
    <source>
        <dbReference type="SAM" id="SignalP"/>
    </source>
</evidence>
<keyword evidence="7" id="KW-0560">Oxidoreductase</keyword>
<evidence type="ECO:0000259" key="10">
    <source>
        <dbReference type="PROSITE" id="PS51393"/>
    </source>
</evidence>
<proteinExistence type="predicted"/>
<dbReference type="PANTHER" id="PTHR11771">
    <property type="entry name" value="LIPOXYGENASE"/>
    <property type="match status" value="1"/>
</dbReference>
<dbReference type="GO" id="GO:0050584">
    <property type="term" value="F:linoleate 11-lipoxygenase activity"/>
    <property type="evidence" value="ECO:0007669"/>
    <property type="project" value="UniProtKB-EC"/>
</dbReference>
<keyword evidence="9" id="KW-0732">Signal</keyword>
<keyword evidence="8" id="KW-0464">Manganese</keyword>
<evidence type="ECO:0000256" key="1">
    <source>
        <dbReference type="ARBA" id="ARBA00000366"/>
    </source>
</evidence>
<dbReference type="GO" id="GO:0046872">
    <property type="term" value="F:metal ion binding"/>
    <property type="evidence" value="ECO:0007669"/>
    <property type="project" value="UniProtKB-KW"/>
</dbReference>
<comment type="cofactor">
    <cofactor evidence="2">
        <name>Mn(2+)</name>
        <dbReference type="ChEBI" id="CHEBI:29035"/>
    </cofactor>
</comment>
<dbReference type="PROSITE" id="PS51393">
    <property type="entry name" value="LIPOXYGENASE_3"/>
    <property type="match status" value="1"/>
</dbReference>
<dbReference type="EMBL" id="JAWHQM010000072">
    <property type="protein sequence ID" value="KAK5636550.1"/>
    <property type="molecule type" value="Genomic_DNA"/>
</dbReference>
<dbReference type="Gene3D" id="3.10.450.60">
    <property type="match status" value="1"/>
</dbReference>
<dbReference type="GO" id="GO:0043651">
    <property type="term" value="P:linoleic acid metabolic process"/>
    <property type="evidence" value="ECO:0007669"/>
    <property type="project" value="UniProtKB-ARBA"/>
</dbReference>
<evidence type="ECO:0000256" key="3">
    <source>
        <dbReference type="ARBA" id="ARBA00013178"/>
    </source>
</evidence>
<keyword evidence="12" id="KW-1185">Reference proteome</keyword>
<protein>
    <recommendedName>
        <fullName evidence="4">Manganese lipoxygenase</fullName>
        <ecNumber evidence="3">1.13.11.45</ecNumber>
    </recommendedName>
</protein>
<reference evidence="11 12" key="1">
    <citation type="submission" date="2023-10" db="EMBL/GenBank/DDBJ databases">
        <title>Draft genome sequence of Xylaria bambusicola isolate GMP-LS, the root and basal stem rot pathogen of sugarcane in Indonesia.</title>
        <authorList>
            <person name="Selvaraj P."/>
            <person name="Muralishankar V."/>
            <person name="Muruganantham S."/>
            <person name="Sp S."/>
            <person name="Haryani S."/>
            <person name="Lau K.J.X."/>
            <person name="Naqvi N.I."/>
        </authorList>
    </citation>
    <scope>NUCLEOTIDE SEQUENCE [LARGE SCALE GENOMIC DNA]</scope>
    <source>
        <strain evidence="11">GMP-LS</strain>
    </source>
</reference>
<comment type="caution">
    <text evidence="11">The sequence shown here is derived from an EMBL/GenBank/DDBJ whole genome shotgun (WGS) entry which is preliminary data.</text>
</comment>
<evidence type="ECO:0000256" key="6">
    <source>
        <dbReference type="ARBA" id="ARBA00022964"/>
    </source>
</evidence>
<evidence type="ECO:0000313" key="11">
    <source>
        <dbReference type="EMBL" id="KAK5636550.1"/>
    </source>
</evidence>
<feature type="signal peptide" evidence="9">
    <location>
        <begin position="1"/>
        <end position="18"/>
    </location>
</feature>
<dbReference type="AlphaFoldDB" id="A0AAN7UPB5"/>
<dbReference type="SUPFAM" id="SSF48484">
    <property type="entry name" value="Lipoxigenase"/>
    <property type="match status" value="1"/>
</dbReference>
<dbReference type="Gene3D" id="1.20.245.10">
    <property type="entry name" value="Lipoxygenase-1, Domain 5"/>
    <property type="match status" value="1"/>
</dbReference>
<name>A0AAN7UPB5_9PEZI</name>
<dbReference type="GO" id="GO:0034440">
    <property type="term" value="P:lipid oxidation"/>
    <property type="evidence" value="ECO:0007669"/>
    <property type="project" value="InterPro"/>
</dbReference>
<evidence type="ECO:0000256" key="8">
    <source>
        <dbReference type="ARBA" id="ARBA00023211"/>
    </source>
</evidence>
<accession>A0AAN7UPB5</accession>
<evidence type="ECO:0000256" key="2">
    <source>
        <dbReference type="ARBA" id="ARBA00001936"/>
    </source>
</evidence>
<keyword evidence="6" id="KW-0223">Dioxygenase</keyword>
<evidence type="ECO:0000313" key="12">
    <source>
        <dbReference type="Proteomes" id="UP001305414"/>
    </source>
</evidence>
<keyword evidence="5" id="KW-0479">Metal-binding</keyword>
<dbReference type="InterPro" id="IPR036226">
    <property type="entry name" value="LipOase_C_sf"/>
</dbReference>
<dbReference type="Proteomes" id="UP001305414">
    <property type="component" value="Unassembled WGS sequence"/>
</dbReference>
<comment type="catalytic activity">
    <reaction evidence="1">
        <text>(9Z,12Z)-octadecadienoate + O2 = (11S)-hydroperoxy-(9Z,12Z)-octadecadienoate</text>
        <dbReference type="Rhea" id="RHEA:18993"/>
        <dbReference type="ChEBI" id="CHEBI:15379"/>
        <dbReference type="ChEBI" id="CHEBI:30245"/>
        <dbReference type="ChEBI" id="CHEBI:57467"/>
        <dbReference type="EC" id="1.13.11.45"/>
    </reaction>
</comment>